<evidence type="ECO:0000256" key="5">
    <source>
        <dbReference type="SAM" id="Phobius"/>
    </source>
</evidence>
<dbReference type="PANTHER" id="PTHR11731:SF200">
    <property type="entry name" value="DIPEPTIDYL PEPTIDASE 10, ISOFORM B"/>
    <property type="match status" value="1"/>
</dbReference>
<comment type="caution">
    <text evidence="8">The sequence shown here is derived from an EMBL/GenBank/DDBJ whole genome shotgun (WGS) entry which is preliminary data.</text>
</comment>
<reference evidence="8" key="2">
    <citation type="submission" date="2021-08" db="EMBL/GenBank/DDBJ databases">
        <authorList>
            <person name="Eriksson T."/>
        </authorList>
    </citation>
    <scope>NUCLEOTIDE SEQUENCE</scope>
    <source>
        <strain evidence="8">Stoneville</strain>
        <tissue evidence="8">Whole head</tissue>
    </source>
</reference>
<evidence type="ECO:0000313" key="8">
    <source>
        <dbReference type="EMBL" id="KAH0807427.1"/>
    </source>
</evidence>
<dbReference type="GO" id="GO:0008239">
    <property type="term" value="F:dipeptidyl-peptidase activity"/>
    <property type="evidence" value="ECO:0007669"/>
    <property type="project" value="TreeGrafter"/>
</dbReference>
<evidence type="ECO:0000259" key="6">
    <source>
        <dbReference type="Pfam" id="PF00930"/>
    </source>
</evidence>
<keyword evidence="1" id="KW-0645">Protease</keyword>
<proteinExistence type="predicted"/>
<evidence type="ECO:0000256" key="3">
    <source>
        <dbReference type="ARBA" id="ARBA00023180"/>
    </source>
</evidence>
<dbReference type="GO" id="GO:0008236">
    <property type="term" value="F:serine-type peptidase activity"/>
    <property type="evidence" value="ECO:0007669"/>
    <property type="project" value="UniProtKB-KW"/>
</dbReference>
<keyword evidence="1" id="KW-0378">Hydrolase</keyword>
<evidence type="ECO:0000313" key="9">
    <source>
        <dbReference type="Proteomes" id="UP000719412"/>
    </source>
</evidence>
<evidence type="ECO:0000256" key="2">
    <source>
        <dbReference type="ARBA" id="ARBA00022825"/>
    </source>
</evidence>
<keyword evidence="5" id="KW-0472">Membrane</keyword>
<dbReference type="GO" id="GO:0004177">
    <property type="term" value="F:aminopeptidase activity"/>
    <property type="evidence" value="ECO:0007669"/>
    <property type="project" value="UniProtKB-KW"/>
</dbReference>
<keyword evidence="9" id="KW-1185">Reference proteome</keyword>
<feature type="region of interest" description="Disordered" evidence="4">
    <location>
        <begin position="1"/>
        <end position="20"/>
    </location>
</feature>
<protein>
    <recommendedName>
        <fullName evidence="6">Dipeptidylpeptidase IV N-terminal domain-containing protein</fullName>
    </recommendedName>
</protein>
<evidence type="ECO:0000256" key="4">
    <source>
        <dbReference type="SAM" id="MobiDB-lite"/>
    </source>
</evidence>
<dbReference type="InterPro" id="IPR002469">
    <property type="entry name" value="Peptidase_S9B_N"/>
</dbReference>
<evidence type="ECO:0000256" key="1">
    <source>
        <dbReference type="ARBA" id="ARBA00022438"/>
    </source>
</evidence>
<organism evidence="8 9">
    <name type="scientific">Tenebrio molitor</name>
    <name type="common">Yellow mealworm beetle</name>
    <dbReference type="NCBI Taxonomy" id="7067"/>
    <lineage>
        <taxon>Eukaryota</taxon>
        <taxon>Metazoa</taxon>
        <taxon>Ecdysozoa</taxon>
        <taxon>Arthropoda</taxon>
        <taxon>Hexapoda</taxon>
        <taxon>Insecta</taxon>
        <taxon>Pterygota</taxon>
        <taxon>Neoptera</taxon>
        <taxon>Endopterygota</taxon>
        <taxon>Coleoptera</taxon>
        <taxon>Polyphaga</taxon>
        <taxon>Cucujiformia</taxon>
        <taxon>Tenebrionidae</taxon>
        <taxon>Tenebrio</taxon>
    </lineage>
</organism>
<gene>
    <name evidence="8" type="ORF">GEV33_015366</name>
    <name evidence="7" type="ORF">GEV33_015369</name>
</gene>
<feature type="domain" description="Dipeptidylpeptidase IV N-terminal" evidence="6">
    <location>
        <begin position="212"/>
        <end position="395"/>
    </location>
</feature>
<dbReference type="EMBL" id="JABDTM020030444">
    <property type="protein sequence ID" value="KAH0807420.1"/>
    <property type="molecule type" value="Genomic_DNA"/>
</dbReference>
<dbReference type="Proteomes" id="UP000719412">
    <property type="component" value="Unassembled WGS sequence"/>
</dbReference>
<name>A0A8J6L5X3_TENMO</name>
<dbReference type="SUPFAM" id="SSF82171">
    <property type="entry name" value="DPP6 N-terminal domain-like"/>
    <property type="match status" value="1"/>
</dbReference>
<feature type="compositionally biased region" description="Basic residues" evidence="4">
    <location>
        <begin position="1"/>
        <end position="17"/>
    </location>
</feature>
<keyword evidence="2" id="KW-0720">Serine protease</keyword>
<dbReference type="Pfam" id="PF00930">
    <property type="entry name" value="DPPIV_N"/>
    <property type="match status" value="1"/>
</dbReference>
<keyword evidence="5" id="KW-1133">Transmembrane helix</keyword>
<accession>A0A8J6L5X3</accession>
<keyword evidence="3" id="KW-0325">Glycoprotein</keyword>
<dbReference type="EMBL" id="JABDTM020030441">
    <property type="protein sequence ID" value="KAH0807427.1"/>
    <property type="molecule type" value="Genomic_DNA"/>
</dbReference>
<sequence length="406" mass="46456">MEDRRKMKQSSRAHRHKEAADEISSFLQNELVSSNTNQRNWRGILIALLVIVVVLALIVTSVVLLTPPDEGPRVKGARFKLQDILSHDFQPLRFNGTWISGGRAAEAFQSLFSHTDGKIRDGYCEGGCGRNVVGLQTQHSSYLWIWDEHRSHDVMVWVKKTPHQVRRHRDEELVFKDQWGGISIMHASNLSVRTLMSNQTFLRLNPTRFQLSPDQRYLLLVQNFQKLFRHSFLAQYTIYDIQTGNDFPLRPMPETEEHPYLLLAEWAPRGHGLVMVQDYDIYYRKSPTSHTGYRITNTAVPGVVSHGVPDWLYEEEILGSNSALWMSSDGLLLIFASFNDSLVEELRFPWYGSANEGRLYPDIRSLRYPKPGTRNPKVTLTIADLADTSNIKIKTVIPPVALANTE</sequence>
<evidence type="ECO:0000313" key="7">
    <source>
        <dbReference type="EMBL" id="KAH0807420.1"/>
    </source>
</evidence>
<feature type="transmembrane region" description="Helical" evidence="5">
    <location>
        <begin position="44"/>
        <end position="65"/>
    </location>
</feature>
<dbReference type="Gene3D" id="2.140.10.30">
    <property type="entry name" value="Dipeptidylpeptidase IV, N-terminal domain"/>
    <property type="match status" value="1"/>
</dbReference>
<dbReference type="GO" id="GO:0005886">
    <property type="term" value="C:plasma membrane"/>
    <property type="evidence" value="ECO:0007669"/>
    <property type="project" value="TreeGrafter"/>
</dbReference>
<dbReference type="InterPro" id="IPR050278">
    <property type="entry name" value="Serine_Prot_S9B/DPPIV"/>
</dbReference>
<keyword evidence="1" id="KW-0031">Aminopeptidase</keyword>
<dbReference type="PANTHER" id="PTHR11731">
    <property type="entry name" value="PROTEASE FAMILY S9B,C DIPEPTIDYL-PEPTIDASE IV-RELATED"/>
    <property type="match status" value="1"/>
</dbReference>
<reference evidence="8" key="1">
    <citation type="journal article" date="2020" name="J Insects Food Feed">
        <title>The yellow mealworm (Tenebrio molitor) genome: a resource for the emerging insects as food and feed industry.</title>
        <authorList>
            <person name="Eriksson T."/>
            <person name="Andere A."/>
            <person name="Kelstrup H."/>
            <person name="Emery V."/>
            <person name="Picard C."/>
        </authorList>
    </citation>
    <scope>NUCLEOTIDE SEQUENCE</scope>
    <source>
        <strain evidence="8">Stoneville</strain>
        <tissue evidence="8">Whole head</tissue>
    </source>
</reference>
<keyword evidence="5" id="KW-0812">Transmembrane</keyword>
<dbReference type="GO" id="GO:0006508">
    <property type="term" value="P:proteolysis"/>
    <property type="evidence" value="ECO:0007669"/>
    <property type="project" value="InterPro"/>
</dbReference>
<dbReference type="AlphaFoldDB" id="A0A8J6L5X3"/>